<keyword evidence="1 2" id="KW-0129">CBS domain</keyword>
<dbReference type="AlphaFoldDB" id="A0A1H3N0W0"/>
<feature type="domain" description="CBS" evidence="3">
    <location>
        <begin position="7"/>
        <end position="66"/>
    </location>
</feature>
<dbReference type="PANTHER" id="PTHR43080">
    <property type="entry name" value="CBS DOMAIN-CONTAINING PROTEIN CBSX3, MITOCHONDRIAL"/>
    <property type="match status" value="1"/>
</dbReference>
<protein>
    <submittedName>
        <fullName evidence="4">CBS domain-containing protein</fullName>
    </submittedName>
</protein>
<dbReference type="PANTHER" id="PTHR43080:SF2">
    <property type="entry name" value="CBS DOMAIN-CONTAINING PROTEIN"/>
    <property type="match status" value="1"/>
</dbReference>
<dbReference type="InterPro" id="IPR000644">
    <property type="entry name" value="CBS_dom"/>
</dbReference>
<dbReference type="PROSITE" id="PS51371">
    <property type="entry name" value="CBS"/>
    <property type="match status" value="2"/>
</dbReference>
<gene>
    <name evidence="4" type="ORF">SAMN05444340_11971</name>
</gene>
<evidence type="ECO:0000259" key="3">
    <source>
        <dbReference type="PROSITE" id="PS51371"/>
    </source>
</evidence>
<sequence>MQVQDIMTSDPVCCGGNTTIQEAAKLMAERSIGALPVLNDAGEPMGIVTDRDICCGGVAEGKSGDTAVSEVMSTDVLTTSPEEDVSSCCNKMEERQVRRAVVTDGEGKCCGMVAQADVAREAQGAETADLVQKVSQPEGRSGCC</sequence>
<reference evidence="4 5" key="1">
    <citation type="submission" date="2016-10" db="EMBL/GenBank/DDBJ databases">
        <authorList>
            <person name="de Groot N.N."/>
        </authorList>
    </citation>
    <scope>NUCLEOTIDE SEQUENCE [LARGE SCALE GENOMIC DNA]</scope>
    <source>
        <strain evidence="4 5">DSM 26880</strain>
    </source>
</reference>
<dbReference type="SMART" id="SM00116">
    <property type="entry name" value="CBS"/>
    <property type="match status" value="2"/>
</dbReference>
<feature type="domain" description="CBS" evidence="3">
    <location>
        <begin position="72"/>
        <end position="130"/>
    </location>
</feature>
<dbReference type="SUPFAM" id="SSF54631">
    <property type="entry name" value="CBS-domain pair"/>
    <property type="match status" value="1"/>
</dbReference>
<dbReference type="OrthoDB" id="9802114at2"/>
<dbReference type="Pfam" id="PF00571">
    <property type="entry name" value="CBS"/>
    <property type="match status" value="2"/>
</dbReference>
<dbReference type="InterPro" id="IPR046342">
    <property type="entry name" value="CBS_dom_sf"/>
</dbReference>
<dbReference type="Proteomes" id="UP000199286">
    <property type="component" value="Unassembled WGS sequence"/>
</dbReference>
<dbReference type="EMBL" id="FNPF01000019">
    <property type="protein sequence ID" value="SDY82476.1"/>
    <property type="molecule type" value="Genomic_DNA"/>
</dbReference>
<dbReference type="CDD" id="cd04622">
    <property type="entry name" value="CBS_pair_HRP1_like"/>
    <property type="match status" value="1"/>
</dbReference>
<dbReference type="InterPro" id="IPR051257">
    <property type="entry name" value="Diverse_CBS-Domain"/>
</dbReference>
<dbReference type="RefSeq" id="WP_089885476.1">
    <property type="nucleotide sequence ID" value="NZ_FNPF01000019.1"/>
</dbReference>
<evidence type="ECO:0000313" key="5">
    <source>
        <dbReference type="Proteomes" id="UP000199286"/>
    </source>
</evidence>
<dbReference type="STRING" id="321339.SAMN05444340_11971"/>
<accession>A0A1H3N0W0</accession>
<name>A0A1H3N0W0_9RHOB</name>
<dbReference type="Gene3D" id="3.10.580.10">
    <property type="entry name" value="CBS-domain"/>
    <property type="match status" value="1"/>
</dbReference>
<evidence type="ECO:0000313" key="4">
    <source>
        <dbReference type="EMBL" id="SDY82476.1"/>
    </source>
</evidence>
<evidence type="ECO:0000256" key="1">
    <source>
        <dbReference type="ARBA" id="ARBA00023122"/>
    </source>
</evidence>
<organism evidence="4 5">
    <name type="scientific">Citreimonas salinaria</name>
    <dbReference type="NCBI Taxonomy" id="321339"/>
    <lineage>
        <taxon>Bacteria</taxon>
        <taxon>Pseudomonadati</taxon>
        <taxon>Pseudomonadota</taxon>
        <taxon>Alphaproteobacteria</taxon>
        <taxon>Rhodobacterales</taxon>
        <taxon>Roseobacteraceae</taxon>
        <taxon>Citreimonas</taxon>
    </lineage>
</organism>
<evidence type="ECO:0000256" key="2">
    <source>
        <dbReference type="PROSITE-ProRule" id="PRU00703"/>
    </source>
</evidence>
<keyword evidence="5" id="KW-1185">Reference proteome</keyword>
<proteinExistence type="predicted"/>